<dbReference type="PANTHER" id="PTHR45856">
    <property type="entry name" value="ALPHA/BETA-HYDROLASES SUPERFAMILY PROTEIN"/>
    <property type="match status" value="1"/>
</dbReference>
<name>A0A3B0Y4L0_9ZZZZ</name>
<evidence type="ECO:0000259" key="1">
    <source>
        <dbReference type="Pfam" id="PF01764"/>
    </source>
</evidence>
<dbReference type="InterPro" id="IPR051218">
    <property type="entry name" value="Sec_MonoDiacylglyc_Lipase"/>
</dbReference>
<sequence>MKTKNQACDSNTLLTDNVSSFDVAIAASLLSLAELAMSTSDLNNLFLPPGWNKLAIINCVPQIYRYPGVKGFLAAGRAGNETSTSVVLALGIDWTDWLQYYNQGAMAASPLLSWAGAPAGSLTTVVYNAMYNAVRSSLWDSLKFLADKPLRTTGIGLGGPLAQMAALDLRNGNSGPDNQSAPGDVTCYALSTGPSANASLANYFTSKVPDSYIITAGTEANKVDFFPLENSGKLASQLGTQVALPVAVPIFDVPWVERSSEQYLTALGKSPVYPPTHPPTVQQPSGFSRDRAFQYANLCSVAYQRFQHPDAQNMNISPFVVGQNITANGVVFCTLFISVDTIVAAFRGTCTWQEFASNESNSQTKTTTIGPNNVSVHTGTSNLYYGLSAADSELTFKQELIAQLSKVQEQKTLIFTGHGFGGAVANLAAIDITIDGSLTVNFVYTFGANPVGGPDFAKLSDNTLPNSSFHLARNSDPFPQLINKWIGYGQLSTPVSVTGVPEGDSYPYHSIRSYSRLLNPQE</sequence>
<feature type="domain" description="Fungal lipase-type" evidence="1">
    <location>
        <begin position="343"/>
        <end position="482"/>
    </location>
</feature>
<protein>
    <recommendedName>
        <fullName evidence="1">Fungal lipase-type domain-containing protein</fullName>
    </recommendedName>
</protein>
<evidence type="ECO:0000313" key="2">
    <source>
        <dbReference type="EMBL" id="VAW74541.1"/>
    </source>
</evidence>
<gene>
    <name evidence="2" type="ORF">MNBD_GAMMA12-229</name>
</gene>
<accession>A0A3B0Y4L0</accession>
<organism evidence="2">
    <name type="scientific">hydrothermal vent metagenome</name>
    <dbReference type="NCBI Taxonomy" id="652676"/>
    <lineage>
        <taxon>unclassified sequences</taxon>
        <taxon>metagenomes</taxon>
        <taxon>ecological metagenomes</taxon>
    </lineage>
</organism>
<dbReference type="InterPro" id="IPR029058">
    <property type="entry name" value="AB_hydrolase_fold"/>
</dbReference>
<dbReference type="Gene3D" id="3.40.50.1820">
    <property type="entry name" value="alpha/beta hydrolase"/>
    <property type="match status" value="2"/>
</dbReference>
<dbReference type="AlphaFoldDB" id="A0A3B0Y4L0"/>
<dbReference type="Pfam" id="PF01764">
    <property type="entry name" value="Lipase_3"/>
    <property type="match status" value="1"/>
</dbReference>
<dbReference type="SUPFAM" id="SSF53474">
    <property type="entry name" value="alpha/beta-Hydrolases"/>
    <property type="match status" value="1"/>
</dbReference>
<proteinExistence type="predicted"/>
<dbReference type="CDD" id="cd00519">
    <property type="entry name" value="Lipase_3"/>
    <property type="match status" value="1"/>
</dbReference>
<reference evidence="2" key="1">
    <citation type="submission" date="2018-06" db="EMBL/GenBank/DDBJ databases">
        <authorList>
            <person name="Zhirakovskaya E."/>
        </authorList>
    </citation>
    <scope>NUCLEOTIDE SEQUENCE</scope>
</reference>
<dbReference type="InterPro" id="IPR002921">
    <property type="entry name" value="Fungal_lipase-type"/>
</dbReference>
<dbReference type="PANTHER" id="PTHR45856:SF25">
    <property type="entry name" value="FUNGAL LIPASE-LIKE DOMAIN-CONTAINING PROTEIN"/>
    <property type="match status" value="1"/>
</dbReference>
<dbReference type="GO" id="GO:0006629">
    <property type="term" value="P:lipid metabolic process"/>
    <property type="evidence" value="ECO:0007669"/>
    <property type="project" value="InterPro"/>
</dbReference>
<dbReference type="EMBL" id="UOFL01000058">
    <property type="protein sequence ID" value="VAW74541.1"/>
    <property type="molecule type" value="Genomic_DNA"/>
</dbReference>